<dbReference type="RefSeq" id="WP_153128535.1">
    <property type="nucleotide sequence ID" value="NZ_VZCW01000210.1"/>
</dbReference>
<dbReference type="PROSITE" id="PS51257">
    <property type="entry name" value="PROKAR_LIPOPROTEIN"/>
    <property type="match status" value="1"/>
</dbReference>
<feature type="domain" description="Major fimbrium tip subunit FimD third Ig-like" evidence="2">
    <location>
        <begin position="339"/>
        <end position="452"/>
    </location>
</feature>
<feature type="signal peptide" evidence="1">
    <location>
        <begin position="1"/>
        <end position="27"/>
    </location>
</feature>
<comment type="caution">
    <text evidence="3">The sequence shown here is derived from an EMBL/GenBank/DDBJ whole genome shotgun (WGS) entry which is preliminary data.</text>
</comment>
<feature type="chain" id="PRO_5041639482" description="Major fimbrium tip subunit FimD third Ig-like domain-containing protein" evidence="1">
    <location>
        <begin position="28"/>
        <end position="683"/>
    </location>
</feature>
<name>A0AA90UFI7_9BACT</name>
<evidence type="ECO:0000259" key="2">
    <source>
        <dbReference type="Pfam" id="PF26306"/>
    </source>
</evidence>
<gene>
    <name evidence="3" type="ORF">F7D95_07985</name>
</gene>
<protein>
    <recommendedName>
        <fullName evidence="2">Major fimbrium tip subunit FimD third Ig-like domain-containing protein</fullName>
    </recommendedName>
</protein>
<dbReference type="InterPro" id="IPR058822">
    <property type="entry name" value="Ig-like_FimD_3rd"/>
</dbReference>
<reference evidence="4" key="1">
    <citation type="submission" date="2019-09" db="EMBL/GenBank/DDBJ databases">
        <title>Distinct polysaccharide growth profiles of human intestinal Prevotella copri isolates.</title>
        <authorList>
            <person name="Fehlner-Peach H."/>
            <person name="Magnabosco C."/>
            <person name="Raghavan V."/>
            <person name="Scher J.U."/>
            <person name="Tett A."/>
            <person name="Cox L.M."/>
            <person name="Gottsegen C."/>
            <person name="Watters A."/>
            <person name="Wiltshire- Gordon J.D."/>
            <person name="Segata N."/>
            <person name="Bonneau R."/>
            <person name="Littman D.R."/>
        </authorList>
    </citation>
    <scope>NUCLEOTIDE SEQUENCE [LARGE SCALE GENOMIC DNA]</scope>
    <source>
        <strain evidence="4">iAQ1179</strain>
    </source>
</reference>
<evidence type="ECO:0000256" key="1">
    <source>
        <dbReference type="SAM" id="SignalP"/>
    </source>
</evidence>
<evidence type="ECO:0000313" key="3">
    <source>
        <dbReference type="EMBL" id="MQN12759.1"/>
    </source>
</evidence>
<organism evidence="3 4">
    <name type="scientific">Segatella copri</name>
    <dbReference type="NCBI Taxonomy" id="165179"/>
    <lineage>
        <taxon>Bacteria</taxon>
        <taxon>Pseudomonadati</taxon>
        <taxon>Bacteroidota</taxon>
        <taxon>Bacteroidia</taxon>
        <taxon>Bacteroidales</taxon>
        <taxon>Prevotellaceae</taxon>
        <taxon>Segatella</taxon>
    </lineage>
</organism>
<dbReference type="AlphaFoldDB" id="A0AA90UFI7"/>
<dbReference type="Proteomes" id="UP000442105">
    <property type="component" value="Unassembled WGS sequence"/>
</dbReference>
<evidence type="ECO:0000313" key="4">
    <source>
        <dbReference type="Proteomes" id="UP000442105"/>
    </source>
</evidence>
<dbReference type="EMBL" id="VZCW01000210">
    <property type="protein sequence ID" value="MQN12759.1"/>
    <property type="molecule type" value="Genomic_DNA"/>
</dbReference>
<dbReference type="Pfam" id="PF26306">
    <property type="entry name" value="FimD_3rd"/>
    <property type="match status" value="1"/>
</dbReference>
<accession>A0AA90UFI7</accession>
<sequence>MKTLNIYKNTTLALMALTMGLSLVGCAEDSELIYQGAQQLSVKPLILDNKVSRATTASDAKLNEDKLYNFNIKMFGEYNECKVDKTFTTGLQRGKEEVIAQNNWKVEKDLQEGNTYSVKSVANATGSGDVQTDVDIWKPYDATSNSSKMFLMSSIENYPVTKEPTQTIRVYLARAAAKIALTIHVDVEGYTAGQAKWQLKNYNAKTTIFGSNTESELKDGEMMEAQGGSGEYTVTTYSYATQWDDDTKAPAIYLEVPLTADGKTEKNYYKIPVRDPKTTGEDAKKLNRNTIYTIDAKINNKGGSSEIGYITAGQVVYDVLPWSDGGTTNIDASTSYLMVTPKVVYMKNVAEDMSVTYKSSSPVKIISKKVYYIDNEGNTEEYSQGYVEKYGKDQFYPYPTKMELQNEKGGDNLGGKIVINSPIPRNRFSKYIVLTLKNTEGKEATVKYKQSPLIETQNFEGKYSSRSTDGWVSPENRYGTYNRNIGNYDKWGRYDYAYYARYVEKGRNGIKLREFYNGRFWEDINNNRMYIIQVSSTKNSTYNVAHPIAGANGYSDDNVVSPAFMIASQLGVIYTDYLTKEDAPVHCKTYREVDVNGKKYDNWRLPTKAEIKFIADFQKESFKINKNNKTVEKKPIKTVLAGQYYYTMDGDKIDTGMDESGTAIRCVRDLTPREVEELDKQMK</sequence>
<proteinExistence type="predicted"/>
<keyword evidence="1" id="KW-0732">Signal</keyword>